<dbReference type="GO" id="GO:0009279">
    <property type="term" value="C:cell outer membrane"/>
    <property type="evidence" value="ECO:0007669"/>
    <property type="project" value="UniProtKB-SubCell"/>
</dbReference>
<dbReference type="InterPro" id="IPR039426">
    <property type="entry name" value="TonB-dep_rcpt-like"/>
</dbReference>
<dbReference type="SUPFAM" id="SSF49464">
    <property type="entry name" value="Carboxypeptidase regulatory domain-like"/>
    <property type="match status" value="1"/>
</dbReference>
<dbReference type="InterPro" id="IPR037066">
    <property type="entry name" value="Plug_dom_sf"/>
</dbReference>
<dbReference type="EMBL" id="JXRA01000072">
    <property type="protein sequence ID" value="KIO76143.1"/>
    <property type="molecule type" value="Genomic_DNA"/>
</dbReference>
<evidence type="ECO:0000256" key="6">
    <source>
        <dbReference type="ARBA" id="ARBA00023237"/>
    </source>
</evidence>
<dbReference type="InterPro" id="IPR008969">
    <property type="entry name" value="CarboxyPept-like_regulatory"/>
</dbReference>
<evidence type="ECO:0000256" key="4">
    <source>
        <dbReference type="ARBA" id="ARBA00022692"/>
    </source>
</evidence>
<feature type="domain" description="TonB-dependent receptor plug" evidence="8">
    <location>
        <begin position="153"/>
        <end position="240"/>
    </location>
</feature>
<feature type="domain" description="Outer membrane protein beta-barrel" evidence="9">
    <location>
        <begin position="394"/>
        <end position="797"/>
    </location>
</feature>
<gene>
    <name evidence="10" type="ORF">TH53_16655</name>
</gene>
<evidence type="ECO:0000256" key="2">
    <source>
        <dbReference type="ARBA" id="ARBA00022448"/>
    </source>
</evidence>
<evidence type="ECO:0000256" key="5">
    <source>
        <dbReference type="ARBA" id="ARBA00023136"/>
    </source>
</evidence>
<dbReference type="Pfam" id="PF13715">
    <property type="entry name" value="CarbopepD_reg_2"/>
    <property type="match status" value="1"/>
</dbReference>
<evidence type="ECO:0008006" key="12">
    <source>
        <dbReference type="Google" id="ProtNLM"/>
    </source>
</evidence>
<dbReference type="SUPFAM" id="SSF56935">
    <property type="entry name" value="Porins"/>
    <property type="match status" value="1"/>
</dbReference>
<keyword evidence="6 7" id="KW-0998">Cell outer membrane</keyword>
<comment type="caution">
    <text evidence="10">The sequence shown here is derived from an EMBL/GenBank/DDBJ whole genome shotgun (WGS) entry which is preliminary data.</text>
</comment>
<evidence type="ECO:0000259" key="9">
    <source>
        <dbReference type="Pfam" id="PF14905"/>
    </source>
</evidence>
<name>A0A0D0F3L1_9SPHI</name>
<evidence type="ECO:0000256" key="1">
    <source>
        <dbReference type="ARBA" id="ARBA00004571"/>
    </source>
</evidence>
<protein>
    <recommendedName>
        <fullName evidence="12">TonB-dependent receptor</fullName>
    </recommendedName>
</protein>
<dbReference type="Gene3D" id="2.40.170.20">
    <property type="entry name" value="TonB-dependent receptor, beta-barrel domain"/>
    <property type="match status" value="1"/>
</dbReference>
<dbReference type="Gene3D" id="2.170.130.10">
    <property type="entry name" value="TonB-dependent receptor, plug domain"/>
    <property type="match status" value="1"/>
</dbReference>
<accession>A0A0D0F3L1</accession>
<evidence type="ECO:0000259" key="8">
    <source>
        <dbReference type="Pfam" id="PF07715"/>
    </source>
</evidence>
<dbReference type="PROSITE" id="PS52016">
    <property type="entry name" value="TONB_DEPENDENT_REC_3"/>
    <property type="match status" value="1"/>
</dbReference>
<dbReference type="InterPro" id="IPR041700">
    <property type="entry name" value="OMP_b-brl_3"/>
</dbReference>
<evidence type="ECO:0000256" key="7">
    <source>
        <dbReference type="PROSITE-ProRule" id="PRU01360"/>
    </source>
</evidence>
<organism evidence="10 11">
    <name type="scientific">Pedobacter lusitanus</name>
    <dbReference type="NCBI Taxonomy" id="1503925"/>
    <lineage>
        <taxon>Bacteria</taxon>
        <taxon>Pseudomonadati</taxon>
        <taxon>Bacteroidota</taxon>
        <taxon>Sphingobacteriia</taxon>
        <taxon>Sphingobacteriales</taxon>
        <taxon>Sphingobacteriaceae</taxon>
        <taxon>Pedobacter</taxon>
    </lineage>
</organism>
<keyword evidence="5 7" id="KW-0472">Membrane</keyword>
<dbReference type="STRING" id="1503925.TH53_16655"/>
<dbReference type="Gene3D" id="2.60.40.1120">
    <property type="entry name" value="Carboxypeptidase-like, regulatory domain"/>
    <property type="match status" value="1"/>
</dbReference>
<dbReference type="PANTHER" id="PTHR40980">
    <property type="entry name" value="PLUG DOMAIN-CONTAINING PROTEIN"/>
    <property type="match status" value="1"/>
</dbReference>
<keyword evidence="11" id="KW-1185">Reference proteome</keyword>
<dbReference type="Pfam" id="PF14905">
    <property type="entry name" value="OMP_b-brl_3"/>
    <property type="match status" value="1"/>
</dbReference>
<comment type="subcellular location">
    <subcellularLocation>
        <location evidence="1 7">Cell outer membrane</location>
        <topology evidence="1 7">Multi-pass membrane protein</topology>
    </subcellularLocation>
</comment>
<dbReference type="Pfam" id="PF07715">
    <property type="entry name" value="Plug"/>
    <property type="match status" value="1"/>
</dbReference>
<dbReference type="PANTHER" id="PTHR40980:SF4">
    <property type="entry name" value="TONB-DEPENDENT RECEPTOR-LIKE BETA-BARREL DOMAIN-CONTAINING PROTEIN"/>
    <property type="match status" value="1"/>
</dbReference>
<dbReference type="InterPro" id="IPR036942">
    <property type="entry name" value="Beta-barrel_TonB_sf"/>
</dbReference>
<dbReference type="AlphaFoldDB" id="A0A0D0F3L1"/>
<reference evidence="10 11" key="1">
    <citation type="submission" date="2015-01" db="EMBL/GenBank/DDBJ databases">
        <title>Draft genome sequence of Pedobacter sp. NL19 isolated from sludge of an effluent treatment pond in an abandoned uranium mine.</title>
        <authorList>
            <person name="Santos T."/>
            <person name="Caetano T."/>
            <person name="Covas C."/>
            <person name="Cruz A."/>
            <person name="Mendo S."/>
        </authorList>
    </citation>
    <scope>NUCLEOTIDE SEQUENCE [LARGE SCALE GENOMIC DNA]</scope>
    <source>
        <strain evidence="10 11">NL19</strain>
    </source>
</reference>
<dbReference type="InterPro" id="IPR012910">
    <property type="entry name" value="Plug_dom"/>
</dbReference>
<comment type="similarity">
    <text evidence="7">Belongs to the TonB-dependent receptor family.</text>
</comment>
<keyword evidence="2 7" id="KW-0813">Transport</keyword>
<sequence length="814" mass="91569">MYPEFNGNYAASIITYMQKLYVFSFLLLFSLPLMVRSQIIGSVSGTVTDLKSKAPLEFVNVVLKSQSDHTVKGHEVTGADGSYTFKSIPEGSYYIQASYIGYDDTRTVLFVINSQYKNSRQHIALDNSKSTLKEVSINSKKAVYVNSIDKKVYHVDQDIMAKSGSASEVLQNVPLVQVDIDGNVSLRNSAVTILINGKISPLMGKNAAAVLQQLPANSIERIEVITNPSAKYKPDGTGGIINIILKKDVKRGLNGTVTGNAGNRERYNAGTSLNYNTGKFNLFGSYSAKQDDRLRTTVNQRLQTDQVTHLQSTYSDFLTAKTRPFSQIASLGFDYTIDPKNSLGLSGNFYQRNLYKDDLTNKRVTSTSGNQVYDRFRKNLEQEKSTSGAFYFEHGFSKEEHKIRLEVNLAHSPETEDNRYTNVFSVPAIADQKDNTLILQTADTRQITLSYENPLSEQIKLEAGYDGQFNTHDMDFSGEAFNQTTQQFIPDIQKTNHFIYNEHVQAVYGTYTQAFQKITMMLGLRGEYSAVNSGLITTGESIPNHYFKVYPTLHFSYKLRENKELQLNYSRRVRRPEADELNPFAEYADPTNIRVGNPRLLPEIINSVEAGYQWRKNGISLMPGIYYRYTMNRFTAITEALNDSVLVTRQQNLANDRAFGADVVIGVNLQDKLVINFTPNIFYNEIDASNLGYSNKKSTVTWTANLNASYSLGLLTALQLNSTYKSARLTPQGRYLPSYVLNLGAKRDVLNKKGSVYLTVSDLFKTQRQEADLQGPYLVQHVKTVSNSRIFYLGFSYSFGVVKKKKDMQFDNGG</sequence>
<dbReference type="Proteomes" id="UP000032049">
    <property type="component" value="Unassembled WGS sequence"/>
</dbReference>
<proteinExistence type="inferred from homology"/>
<evidence type="ECO:0000256" key="3">
    <source>
        <dbReference type="ARBA" id="ARBA00022452"/>
    </source>
</evidence>
<keyword evidence="3 7" id="KW-1134">Transmembrane beta strand</keyword>
<evidence type="ECO:0000313" key="10">
    <source>
        <dbReference type="EMBL" id="KIO76143.1"/>
    </source>
</evidence>
<evidence type="ECO:0000313" key="11">
    <source>
        <dbReference type="Proteomes" id="UP000032049"/>
    </source>
</evidence>
<keyword evidence="4 7" id="KW-0812">Transmembrane</keyword>